<dbReference type="Proteomes" id="UP000279235">
    <property type="component" value="Unassembled WGS sequence"/>
</dbReference>
<reference evidence="2" key="1">
    <citation type="submission" date="2018-01" db="EMBL/GenBank/DDBJ databases">
        <authorList>
            <person name="Gaut B.S."/>
            <person name="Morton B.R."/>
            <person name="Clegg M.T."/>
            <person name="Duvall M.R."/>
        </authorList>
    </citation>
    <scope>NUCLEOTIDE SEQUENCE</scope>
    <source>
        <strain evidence="2">Lactococcus lactis</strain>
    </source>
</reference>
<keyword evidence="1" id="KW-0175">Coiled coil</keyword>
<accession>A0A2X0Q1X8</accession>
<name>A0A2X0Q1X8_9LACT</name>
<organism evidence="2">
    <name type="scientific">Lactococcus lactis</name>
    <dbReference type="NCBI Taxonomy" id="1358"/>
    <lineage>
        <taxon>Bacteria</taxon>
        <taxon>Bacillati</taxon>
        <taxon>Bacillota</taxon>
        <taxon>Bacilli</taxon>
        <taxon>Lactobacillales</taxon>
        <taxon>Streptococcaceae</taxon>
        <taxon>Lactococcus</taxon>
    </lineage>
</organism>
<dbReference type="RefSeq" id="WP_060789919.1">
    <property type="nucleotide sequence ID" value="NZ_JAQGDA010000004.1"/>
</dbReference>
<dbReference type="SUPFAM" id="SSF111469">
    <property type="entry name" value="Geminin coiled-coil domain"/>
    <property type="match status" value="1"/>
</dbReference>
<evidence type="ECO:0000313" key="2">
    <source>
        <dbReference type="EMBL" id="SPB29337.1"/>
    </source>
</evidence>
<reference evidence="3" key="3">
    <citation type="submission" date="2018-05" db="EMBL/GenBank/DDBJ databases">
        <authorList>
            <person name="Lanie J.A."/>
            <person name="Ng W.-L."/>
            <person name="Kazmierczak K.M."/>
            <person name="Andrzejewski T.M."/>
            <person name="Davidsen T.M."/>
            <person name="Wayne K.J."/>
            <person name="Tettelin H."/>
            <person name="Glass J.I."/>
            <person name="Rusch D."/>
            <person name="Podicherti R."/>
            <person name="Tsui H.-C.T."/>
            <person name="Winkler M.E."/>
        </authorList>
    </citation>
    <scope>NUCLEOTIDE SEQUENCE</scope>
    <source>
        <strain evidence="3">Lactococcus lactis</strain>
    </source>
</reference>
<proteinExistence type="predicted"/>
<dbReference type="Gene3D" id="1.20.5.1180">
    <property type="entry name" value="Geminin coiled-coil domain"/>
    <property type="match status" value="1"/>
</dbReference>
<dbReference type="EMBL" id="OGTW02000127">
    <property type="protein sequence ID" value="SPS12967.1"/>
    <property type="molecule type" value="Genomic_DNA"/>
</dbReference>
<feature type="coiled-coil region" evidence="1">
    <location>
        <begin position="5"/>
        <end position="39"/>
    </location>
</feature>
<dbReference type="AlphaFoldDB" id="A0A2X0Q1X8"/>
<dbReference type="EMBL" id="OGTW01000127">
    <property type="protein sequence ID" value="SPB29337.1"/>
    <property type="molecule type" value="Genomic_DNA"/>
</dbReference>
<reference evidence="4" key="2">
    <citation type="submission" date="2018-05" db="EMBL/GenBank/DDBJ databases">
        <authorList>
            <person name="Duru I."/>
        </authorList>
    </citation>
    <scope>NUCLEOTIDE SEQUENCE [LARGE SCALE GENOMIC DNA]</scope>
</reference>
<evidence type="ECO:0000256" key="1">
    <source>
        <dbReference type="SAM" id="Coils"/>
    </source>
</evidence>
<gene>
    <name evidence="2" type="ORF">AMHIJAGA_02933</name>
</gene>
<evidence type="ECO:0000313" key="4">
    <source>
        <dbReference type="Proteomes" id="UP000279235"/>
    </source>
</evidence>
<evidence type="ECO:0000313" key="3">
    <source>
        <dbReference type="EMBL" id="SPS12967.1"/>
    </source>
</evidence>
<protein>
    <submittedName>
        <fullName evidence="2">Repressor</fullName>
    </submittedName>
</protein>
<sequence>MTNKEKELFAENEELKKEIKDLKERIERYREMEVELSTIIDLLRGGIIE</sequence>